<dbReference type="SUPFAM" id="SSF103473">
    <property type="entry name" value="MFS general substrate transporter"/>
    <property type="match status" value="1"/>
</dbReference>
<feature type="transmembrane region" description="Helical" evidence="8">
    <location>
        <begin position="230"/>
        <end position="248"/>
    </location>
</feature>
<feature type="transmembrane region" description="Helical" evidence="8">
    <location>
        <begin position="300"/>
        <end position="318"/>
    </location>
</feature>
<feature type="transmembrane region" description="Helical" evidence="8">
    <location>
        <begin position="177"/>
        <end position="198"/>
    </location>
</feature>
<comment type="subcellular location">
    <subcellularLocation>
        <location evidence="8">Cell inner membrane</location>
        <topology evidence="8">Multi-pass membrane protein</topology>
    </subcellularLocation>
    <subcellularLocation>
        <location evidence="1">Cell membrane</location>
        <topology evidence="1">Multi-pass membrane protein</topology>
    </subcellularLocation>
</comment>
<dbReference type="Gene3D" id="1.20.1720.10">
    <property type="entry name" value="Multidrug resistance protein D"/>
    <property type="match status" value="1"/>
</dbReference>
<feature type="transmembrane region" description="Helical" evidence="8">
    <location>
        <begin position="121"/>
        <end position="139"/>
    </location>
</feature>
<name>A0ABX2LZ75_9BURK</name>
<dbReference type="InterPro" id="IPR020846">
    <property type="entry name" value="MFS_dom"/>
</dbReference>
<evidence type="ECO:0000256" key="3">
    <source>
        <dbReference type="ARBA" id="ARBA00022448"/>
    </source>
</evidence>
<keyword evidence="7 8" id="KW-0472">Membrane</keyword>
<keyword evidence="6 8" id="KW-1133">Transmembrane helix</keyword>
<dbReference type="CDD" id="cd17320">
    <property type="entry name" value="MFS_MdfA_MDR_like"/>
    <property type="match status" value="1"/>
</dbReference>
<feature type="transmembrane region" description="Helical" evidence="8">
    <location>
        <begin position="14"/>
        <end position="38"/>
    </location>
</feature>
<feature type="transmembrane region" description="Helical" evidence="8">
    <location>
        <begin position="268"/>
        <end position="288"/>
    </location>
</feature>
<dbReference type="InterPro" id="IPR004812">
    <property type="entry name" value="Efflux_drug-R_Bcr/CmlA"/>
</dbReference>
<evidence type="ECO:0000256" key="7">
    <source>
        <dbReference type="ARBA" id="ARBA00023136"/>
    </source>
</evidence>
<dbReference type="Proteomes" id="UP000536746">
    <property type="component" value="Unassembled WGS sequence"/>
</dbReference>
<evidence type="ECO:0000256" key="1">
    <source>
        <dbReference type="ARBA" id="ARBA00004651"/>
    </source>
</evidence>
<dbReference type="PANTHER" id="PTHR23502:SF132">
    <property type="entry name" value="POLYAMINE TRANSPORTER 2-RELATED"/>
    <property type="match status" value="1"/>
</dbReference>
<keyword evidence="11" id="KW-1185">Reference proteome</keyword>
<dbReference type="EMBL" id="JABFMT010000016">
    <property type="protein sequence ID" value="NUU02984.1"/>
    <property type="molecule type" value="Genomic_DNA"/>
</dbReference>
<comment type="similarity">
    <text evidence="2 8">Belongs to the major facilitator superfamily. Bcr/CmlA family.</text>
</comment>
<organism evidence="10 11">
    <name type="scientific">Herbaspirillum robiniae</name>
    <dbReference type="NCBI Taxonomy" id="2014887"/>
    <lineage>
        <taxon>Bacteria</taxon>
        <taxon>Pseudomonadati</taxon>
        <taxon>Pseudomonadota</taxon>
        <taxon>Betaproteobacteria</taxon>
        <taxon>Burkholderiales</taxon>
        <taxon>Oxalobacteraceae</taxon>
        <taxon>Herbaspirillum</taxon>
    </lineage>
</organism>
<dbReference type="RefSeq" id="WP_148664527.1">
    <property type="nucleotide sequence ID" value="NZ_CP018845.1"/>
</dbReference>
<evidence type="ECO:0000256" key="8">
    <source>
        <dbReference type="RuleBase" id="RU365088"/>
    </source>
</evidence>
<dbReference type="NCBIfam" id="TIGR00710">
    <property type="entry name" value="efflux_Bcr_CflA"/>
    <property type="match status" value="1"/>
</dbReference>
<feature type="transmembrane region" description="Helical" evidence="8">
    <location>
        <begin position="387"/>
        <end position="405"/>
    </location>
</feature>
<keyword evidence="5 8" id="KW-0812">Transmembrane</keyword>
<sequence length="413" mass="42432">MTVSHRGTFLMKRLVIPVTSPLFVVMLGVLAALPPLAIDIGLPAIPNLQAGFGISIGEATQTLTVFLLGFSIGPVLFGPLSDRYGRKPVLLFGVGLFSLAAFACALASTIGQLLAVRFAQGIAAGAAAALPAAIVRDVFSGREALSRQSYVALVMGVAPLVAPLMGAALLQAGDWKLIYESLGLLGTALFFLAFFGYVETKDLTAKANQSGNVLKVAAAAYASLFRNRHYLLNAGLLATTFGTMFAYITGSSAVFIDMLGLPGTTYGAIFAVTAAGTICGAASNGRLVKVLGEDKLLRSGVCGSFAVNMLLLACALFGVRSPVLITACVFGSNFFSGIVMPNATHQALHSVGHIAGSASALQRSLQFLSGAGAGALVGLIAGNQLMGMAIVMALFASAGVVLLLMRSGRQLAH</sequence>
<comment type="caution">
    <text evidence="10">The sequence shown here is derived from an EMBL/GenBank/DDBJ whole genome shotgun (WGS) entry which is preliminary data.</text>
</comment>
<keyword evidence="4" id="KW-1003">Cell membrane</keyword>
<accession>A0ABX2LZ75</accession>
<proteinExistence type="inferred from homology"/>
<feature type="transmembrane region" description="Helical" evidence="8">
    <location>
        <begin position="89"/>
        <end position="115"/>
    </location>
</feature>
<evidence type="ECO:0000256" key="4">
    <source>
        <dbReference type="ARBA" id="ARBA00022475"/>
    </source>
</evidence>
<keyword evidence="8" id="KW-0997">Cell inner membrane</keyword>
<evidence type="ECO:0000256" key="6">
    <source>
        <dbReference type="ARBA" id="ARBA00022989"/>
    </source>
</evidence>
<dbReference type="PANTHER" id="PTHR23502">
    <property type="entry name" value="MAJOR FACILITATOR SUPERFAMILY"/>
    <property type="match status" value="1"/>
</dbReference>
<evidence type="ECO:0000256" key="2">
    <source>
        <dbReference type="ARBA" id="ARBA00006236"/>
    </source>
</evidence>
<gene>
    <name evidence="10" type="ORF">HNO84_15370</name>
</gene>
<dbReference type="InterPro" id="IPR011701">
    <property type="entry name" value="MFS"/>
</dbReference>
<feature type="transmembrane region" description="Helical" evidence="8">
    <location>
        <begin position="50"/>
        <end position="77"/>
    </location>
</feature>
<keyword evidence="3 8" id="KW-0813">Transport</keyword>
<evidence type="ECO:0000313" key="10">
    <source>
        <dbReference type="EMBL" id="NUU02984.1"/>
    </source>
</evidence>
<comment type="caution">
    <text evidence="8">Lacks conserved residue(s) required for the propagation of feature annotation.</text>
</comment>
<reference evidence="10 11" key="1">
    <citation type="journal article" date="2020" name="Front. Plant Sci.">
        <title>Isolation of Rhizosphere Bacteria That Improve Quality and Water Stress Tolerance in Greenhouse Ornamentals.</title>
        <authorList>
            <person name="Nordstedt N.P."/>
            <person name="Jones M.L."/>
        </authorList>
    </citation>
    <scope>NUCLEOTIDE SEQUENCE [LARGE SCALE GENOMIC DNA]</scope>
    <source>
        <strain evidence="10 11">C6C2</strain>
    </source>
</reference>
<feature type="domain" description="Major facilitator superfamily (MFS) profile" evidence="9">
    <location>
        <begin position="20"/>
        <end position="411"/>
    </location>
</feature>
<feature type="transmembrane region" description="Helical" evidence="8">
    <location>
        <begin position="151"/>
        <end position="171"/>
    </location>
</feature>
<evidence type="ECO:0000256" key="5">
    <source>
        <dbReference type="ARBA" id="ARBA00022692"/>
    </source>
</evidence>
<evidence type="ECO:0000259" key="9">
    <source>
        <dbReference type="PROSITE" id="PS50850"/>
    </source>
</evidence>
<dbReference type="PROSITE" id="PS50850">
    <property type="entry name" value="MFS"/>
    <property type="match status" value="1"/>
</dbReference>
<dbReference type="InterPro" id="IPR036259">
    <property type="entry name" value="MFS_trans_sf"/>
</dbReference>
<evidence type="ECO:0000313" key="11">
    <source>
        <dbReference type="Proteomes" id="UP000536746"/>
    </source>
</evidence>
<protein>
    <recommendedName>
        <fullName evidence="8">Bcr/CflA family efflux transporter</fullName>
    </recommendedName>
</protein>
<dbReference type="Pfam" id="PF07690">
    <property type="entry name" value="MFS_1"/>
    <property type="match status" value="1"/>
</dbReference>